<dbReference type="Pfam" id="PF21900">
    <property type="entry name" value="DUF6920"/>
    <property type="match status" value="1"/>
</dbReference>
<reference evidence="2 3" key="1">
    <citation type="submission" date="2017-09" db="EMBL/GenBank/DDBJ databases">
        <authorList>
            <person name="Ehlers B."/>
            <person name="Leendertz F.H."/>
        </authorList>
    </citation>
    <scope>NUCLEOTIDE SEQUENCE [LARGE SCALE GENOMIC DNA]</scope>
    <source>
        <strain evidence="2 3">DSM 18289</strain>
    </source>
</reference>
<dbReference type="RefSeq" id="WP_097153536.1">
    <property type="nucleotide sequence ID" value="NZ_OBEL01000002.1"/>
</dbReference>
<organism evidence="2 3">
    <name type="scientific">Cohaesibacter gelatinilyticus</name>
    <dbReference type="NCBI Taxonomy" id="372072"/>
    <lineage>
        <taxon>Bacteria</taxon>
        <taxon>Pseudomonadati</taxon>
        <taxon>Pseudomonadota</taxon>
        <taxon>Alphaproteobacteria</taxon>
        <taxon>Hyphomicrobiales</taxon>
        <taxon>Cohaesibacteraceae</taxon>
    </lineage>
</organism>
<proteinExistence type="predicted"/>
<dbReference type="OrthoDB" id="3671061at2"/>
<evidence type="ECO:0000313" key="2">
    <source>
        <dbReference type="EMBL" id="SNZ19172.1"/>
    </source>
</evidence>
<keyword evidence="1" id="KW-0812">Transmembrane</keyword>
<keyword evidence="3" id="KW-1185">Reference proteome</keyword>
<dbReference type="EMBL" id="OBEL01000002">
    <property type="protein sequence ID" value="SNZ19172.1"/>
    <property type="molecule type" value="Genomic_DNA"/>
</dbReference>
<accession>A0A285PBQ9</accession>
<feature type="transmembrane region" description="Helical" evidence="1">
    <location>
        <begin position="6"/>
        <end position="24"/>
    </location>
</feature>
<keyword evidence="1" id="KW-0472">Membrane</keyword>
<name>A0A285PBQ9_9HYPH</name>
<dbReference type="InterPro" id="IPR054213">
    <property type="entry name" value="DUF6920"/>
</dbReference>
<gene>
    <name evidence="2" type="ORF">SAMN06265368_2252</name>
</gene>
<protein>
    <submittedName>
        <fullName evidence="2">Uncharacterized protein</fullName>
    </submittedName>
</protein>
<evidence type="ECO:0000256" key="1">
    <source>
        <dbReference type="SAM" id="Phobius"/>
    </source>
</evidence>
<dbReference type="AlphaFoldDB" id="A0A285PBQ9"/>
<evidence type="ECO:0000313" key="3">
    <source>
        <dbReference type="Proteomes" id="UP000219439"/>
    </source>
</evidence>
<sequence length="281" mass="31458">MTILRYVGYGVGLIVALLSGYVMYQSNQTENDILAFRERVIEIATRSPAPKFDPMQVSDLPEPVQRYFAYVFRGPIQPYKAVRLEAAGDFRRPLMEHFEPTTAEQVIAIGAPALMFSATTPIYPGVWARPYDFFAEGEMEMKAKIMSTITVVDEKESTELNRISLRRWLLESPLYPLALLPGGPVTWEAVDAMTARAIIRADGLQADLLFHFNAEGQITYLSAEQDGDLTTPYHGSGEHVTRTNYRQVSGMMIPHSFTISRAAGGKVFPFFEAKLTSIAFE</sequence>
<dbReference type="Proteomes" id="UP000219439">
    <property type="component" value="Unassembled WGS sequence"/>
</dbReference>
<keyword evidence="1" id="KW-1133">Transmembrane helix</keyword>